<keyword evidence="1" id="KW-0472">Membrane</keyword>
<dbReference type="EMBL" id="JACXAI010000003">
    <property type="protein sequence ID" value="MBD1379262.1"/>
    <property type="molecule type" value="Genomic_DNA"/>
</dbReference>
<name>A0A926RWK8_9BACI</name>
<evidence type="ECO:0000313" key="3">
    <source>
        <dbReference type="Proteomes" id="UP000626844"/>
    </source>
</evidence>
<evidence type="ECO:0000256" key="1">
    <source>
        <dbReference type="SAM" id="Phobius"/>
    </source>
</evidence>
<dbReference type="AlphaFoldDB" id="A0A926RWK8"/>
<feature type="transmembrane region" description="Helical" evidence="1">
    <location>
        <begin position="10"/>
        <end position="27"/>
    </location>
</feature>
<accession>A0A926RWK8</accession>
<proteinExistence type="predicted"/>
<feature type="transmembrane region" description="Helical" evidence="1">
    <location>
        <begin position="74"/>
        <end position="92"/>
    </location>
</feature>
<sequence>MEFMKYEGEWYVWTLMTISILFVLIMPKKNLTWVGIFITFVFSAGLTWTFDTISMSTFNLFELAKKISIELSDALLIGFVPASIATIYVNFYKPQKEWIFAFVFTLLSFVLELGLVQFGYMKNNGWNTWYGIPVYFIIFKFFFPWYLKLLSKQLVKISY</sequence>
<protein>
    <submittedName>
        <fullName evidence="2">Uncharacterized protein</fullName>
    </submittedName>
</protein>
<dbReference type="Proteomes" id="UP000626844">
    <property type="component" value="Unassembled WGS sequence"/>
</dbReference>
<feature type="transmembrane region" description="Helical" evidence="1">
    <location>
        <begin position="128"/>
        <end position="147"/>
    </location>
</feature>
<dbReference type="RefSeq" id="WP_191155754.1">
    <property type="nucleotide sequence ID" value="NZ_JACXAI010000003.1"/>
</dbReference>
<keyword evidence="3" id="KW-1185">Reference proteome</keyword>
<keyword evidence="1" id="KW-0812">Transmembrane</keyword>
<keyword evidence="1" id="KW-1133">Transmembrane helix</keyword>
<feature type="transmembrane region" description="Helical" evidence="1">
    <location>
        <begin position="33"/>
        <end position="53"/>
    </location>
</feature>
<gene>
    <name evidence="2" type="ORF">IC621_03370</name>
</gene>
<feature type="transmembrane region" description="Helical" evidence="1">
    <location>
        <begin position="98"/>
        <end position="116"/>
    </location>
</feature>
<reference evidence="2" key="1">
    <citation type="submission" date="2020-09" db="EMBL/GenBank/DDBJ databases">
        <title>A novel bacterium of genus Bacillus, isolated from South China Sea.</title>
        <authorList>
            <person name="Huang H."/>
            <person name="Mo K."/>
            <person name="Hu Y."/>
        </authorList>
    </citation>
    <scope>NUCLEOTIDE SEQUENCE</scope>
    <source>
        <strain evidence="2">IB182487</strain>
    </source>
</reference>
<comment type="caution">
    <text evidence="2">The sequence shown here is derived from an EMBL/GenBank/DDBJ whole genome shotgun (WGS) entry which is preliminary data.</text>
</comment>
<organism evidence="2 3">
    <name type="scientific">Metabacillus arenae</name>
    <dbReference type="NCBI Taxonomy" id="2771434"/>
    <lineage>
        <taxon>Bacteria</taxon>
        <taxon>Bacillati</taxon>
        <taxon>Bacillota</taxon>
        <taxon>Bacilli</taxon>
        <taxon>Bacillales</taxon>
        <taxon>Bacillaceae</taxon>
        <taxon>Metabacillus</taxon>
    </lineage>
</organism>
<evidence type="ECO:0000313" key="2">
    <source>
        <dbReference type="EMBL" id="MBD1379262.1"/>
    </source>
</evidence>